<dbReference type="GO" id="GO:0061630">
    <property type="term" value="F:ubiquitin protein ligase activity"/>
    <property type="evidence" value="ECO:0007669"/>
    <property type="project" value="TreeGrafter"/>
</dbReference>
<keyword evidence="9" id="KW-1185">Reference proteome</keyword>
<feature type="domain" description="RING-type" evidence="7">
    <location>
        <begin position="20"/>
        <end position="69"/>
    </location>
</feature>
<reference evidence="8" key="2">
    <citation type="submission" date="2025-09" db="UniProtKB">
        <authorList>
            <consortium name="Ensembl"/>
        </authorList>
    </citation>
    <scope>IDENTIFICATION</scope>
</reference>
<dbReference type="InterPro" id="IPR051435">
    <property type="entry name" value="RING_finger_E3_ubiq-ligases"/>
</dbReference>
<accession>A0A8D2LRH6</accession>
<keyword evidence="2 4" id="KW-0863">Zinc-finger</keyword>
<dbReference type="Gene3D" id="3.30.40.10">
    <property type="entry name" value="Zinc/RING finger domain, C3HC4 (zinc finger)"/>
    <property type="match status" value="1"/>
</dbReference>
<dbReference type="Ensembl" id="ENSVKKT00000025952.1">
    <property type="protein sequence ID" value="ENSVKKP00000025339.1"/>
    <property type="gene ID" value="ENSVKKG00000016642.1"/>
</dbReference>
<dbReference type="Proteomes" id="UP000694545">
    <property type="component" value="Unplaced"/>
</dbReference>
<name>A0A8D2LRH6_VARKO</name>
<evidence type="ECO:0000256" key="4">
    <source>
        <dbReference type="PROSITE-ProRule" id="PRU00175"/>
    </source>
</evidence>
<dbReference type="OMA" id="LLWCSHT"/>
<keyword evidence="6" id="KW-1133">Transmembrane helix</keyword>
<dbReference type="GO" id="GO:0016567">
    <property type="term" value="P:protein ubiquitination"/>
    <property type="evidence" value="ECO:0007669"/>
    <property type="project" value="TreeGrafter"/>
</dbReference>
<dbReference type="PROSITE" id="PS00518">
    <property type="entry name" value="ZF_RING_1"/>
    <property type="match status" value="1"/>
</dbReference>
<keyword evidence="6" id="KW-0472">Membrane</keyword>
<proteinExistence type="predicted"/>
<dbReference type="AlphaFoldDB" id="A0A8D2LRH6"/>
<evidence type="ECO:0000256" key="2">
    <source>
        <dbReference type="ARBA" id="ARBA00022771"/>
    </source>
</evidence>
<feature type="region of interest" description="Disordered" evidence="5">
    <location>
        <begin position="98"/>
        <end position="120"/>
    </location>
</feature>
<dbReference type="PROSITE" id="PS50089">
    <property type="entry name" value="ZF_RING_2"/>
    <property type="match status" value="1"/>
</dbReference>
<evidence type="ECO:0000256" key="3">
    <source>
        <dbReference type="ARBA" id="ARBA00022833"/>
    </source>
</evidence>
<evidence type="ECO:0000256" key="6">
    <source>
        <dbReference type="SAM" id="Phobius"/>
    </source>
</evidence>
<evidence type="ECO:0000313" key="8">
    <source>
        <dbReference type="Ensembl" id="ENSVKKP00000025339.1"/>
    </source>
</evidence>
<evidence type="ECO:0000259" key="7">
    <source>
        <dbReference type="PROSITE" id="PS50089"/>
    </source>
</evidence>
<evidence type="ECO:0000256" key="5">
    <source>
        <dbReference type="SAM" id="MobiDB-lite"/>
    </source>
</evidence>
<evidence type="ECO:0000313" key="9">
    <source>
        <dbReference type="Proteomes" id="UP000694545"/>
    </source>
</evidence>
<dbReference type="InterPro" id="IPR001841">
    <property type="entry name" value="Znf_RING"/>
</dbReference>
<sequence length="217" mass="23248">AAAKPLWPSLPVHARREAECAICYEAYEGASGERAPKLLWCHHSVCLACLRKLLCRHTAFSCVVCPFCRTVTIVPAGGLRGLKNDEGLLREVTISQAGGGTDADVEPDGDKDSTRASRGALRPAAPSLGFSYRPSSPIFTISSFIPAYSAALQPSVGLWSNLQLQEVRNTVLVELPSHAPPTGNSETPMAVENVRICFAVAILLLIVSVFFALALFK</sequence>
<evidence type="ECO:0000256" key="1">
    <source>
        <dbReference type="ARBA" id="ARBA00022723"/>
    </source>
</evidence>
<dbReference type="SUPFAM" id="SSF57850">
    <property type="entry name" value="RING/U-box"/>
    <property type="match status" value="1"/>
</dbReference>
<dbReference type="GO" id="GO:0008270">
    <property type="term" value="F:zinc ion binding"/>
    <property type="evidence" value="ECO:0007669"/>
    <property type="project" value="UniProtKB-KW"/>
</dbReference>
<feature type="transmembrane region" description="Helical" evidence="6">
    <location>
        <begin position="198"/>
        <end position="216"/>
    </location>
</feature>
<dbReference type="SMART" id="SM00184">
    <property type="entry name" value="RING"/>
    <property type="match status" value="1"/>
</dbReference>
<dbReference type="InterPro" id="IPR017907">
    <property type="entry name" value="Znf_RING_CS"/>
</dbReference>
<reference evidence="8" key="1">
    <citation type="submission" date="2025-08" db="UniProtKB">
        <authorList>
            <consortium name="Ensembl"/>
        </authorList>
    </citation>
    <scope>IDENTIFICATION</scope>
</reference>
<keyword evidence="3" id="KW-0862">Zinc</keyword>
<protein>
    <recommendedName>
        <fullName evidence="7">RING-type domain-containing protein</fullName>
    </recommendedName>
</protein>
<organism evidence="8 9">
    <name type="scientific">Varanus komodoensis</name>
    <name type="common">Komodo dragon</name>
    <dbReference type="NCBI Taxonomy" id="61221"/>
    <lineage>
        <taxon>Eukaryota</taxon>
        <taxon>Metazoa</taxon>
        <taxon>Chordata</taxon>
        <taxon>Craniata</taxon>
        <taxon>Vertebrata</taxon>
        <taxon>Euteleostomi</taxon>
        <taxon>Lepidosauria</taxon>
        <taxon>Squamata</taxon>
        <taxon>Bifurcata</taxon>
        <taxon>Unidentata</taxon>
        <taxon>Episquamata</taxon>
        <taxon>Toxicofera</taxon>
        <taxon>Anguimorpha</taxon>
        <taxon>Paleoanguimorpha</taxon>
        <taxon>Varanoidea</taxon>
        <taxon>Varanidae</taxon>
        <taxon>Varanus</taxon>
    </lineage>
</organism>
<keyword evidence="1" id="KW-0479">Metal-binding</keyword>
<keyword evidence="6" id="KW-0812">Transmembrane</keyword>
<dbReference type="PANTHER" id="PTHR22791:SF6">
    <property type="entry name" value="RING-TYPE DOMAIN-CONTAINING PROTEIN"/>
    <property type="match status" value="1"/>
</dbReference>
<dbReference type="InterPro" id="IPR013083">
    <property type="entry name" value="Znf_RING/FYVE/PHD"/>
</dbReference>
<dbReference type="PANTHER" id="PTHR22791">
    <property type="entry name" value="RING-TYPE DOMAIN-CONTAINING PROTEIN"/>
    <property type="match status" value="1"/>
</dbReference>